<feature type="region of interest" description="Disordered" evidence="1">
    <location>
        <begin position="68"/>
        <end position="148"/>
    </location>
</feature>
<evidence type="ECO:0000313" key="3">
    <source>
        <dbReference type="Proteomes" id="UP001381693"/>
    </source>
</evidence>
<comment type="caution">
    <text evidence="2">The sequence shown here is derived from an EMBL/GenBank/DDBJ whole genome shotgun (WGS) entry which is preliminary data.</text>
</comment>
<organism evidence="2 3">
    <name type="scientific">Halocaridina rubra</name>
    <name type="common">Hawaiian red shrimp</name>
    <dbReference type="NCBI Taxonomy" id="373956"/>
    <lineage>
        <taxon>Eukaryota</taxon>
        <taxon>Metazoa</taxon>
        <taxon>Ecdysozoa</taxon>
        <taxon>Arthropoda</taxon>
        <taxon>Crustacea</taxon>
        <taxon>Multicrustacea</taxon>
        <taxon>Malacostraca</taxon>
        <taxon>Eumalacostraca</taxon>
        <taxon>Eucarida</taxon>
        <taxon>Decapoda</taxon>
        <taxon>Pleocyemata</taxon>
        <taxon>Caridea</taxon>
        <taxon>Atyoidea</taxon>
        <taxon>Atyidae</taxon>
        <taxon>Halocaridina</taxon>
    </lineage>
</organism>
<feature type="region of interest" description="Disordered" evidence="1">
    <location>
        <begin position="167"/>
        <end position="190"/>
    </location>
</feature>
<feature type="non-terminal residue" evidence="2">
    <location>
        <position position="1"/>
    </location>
</feature>
<dbReference type="AlphaFoldDB" id="A0AAN9A5X6"/>
<evidence type="ECO:0000313" key="2">
    <source>
        <dbReference type="EMBL" id="KAK7075414.1"/>
    </source>
</evidence>
<reference evidence="2 3" key="1">
    <citation type="submission" date="2023-11" db="EMBL/GenBank/DDBJ databases">
        <title>Halocaridina rubra genome assembly.</title>
        <authorList>
            <person name="Smith C."/>
        </authorList>
    </citation>
    <scope>NUCLEOTIDE SEQUENCE [LARGE SCALE GENOMIC DNA]</scope>
    <source>
        <strain evidence="2">EP-1</strain>
        <tissue evidence="2">Whole</tissue>
    </source>
</reference>
<keyword evidence="3" id="KW-1185">Reference proteome</keyword>
<accession>A0AAN9A5X6</accession>
<feature type="compositionally biased region" description="Basic and acidic residues" evidence="1">
    <location>
        <begin position="27"/>
        <end position="39"/>
    </location>
</feature>
<evidence type="ECO:0000256" key="1">
    <source>
        <dbReference type="SAM" id="MobiDB-lite"/>
    </source>
</evidence>
<proteinExistence type="predicted"/>
<dbReference type="EMBL" id="JAXCGZ010010809">
    <property type="protein sequence ID" value="KAK7075414.1"/>
    <property type="molecule type" value="Genomic_DNA"/>
</dbReference>
<name>A0AAN9A5X6_HALRR</name>
<gene>
    <name evidence="2" type="ORF">SK128_006118</name>
</gene>
<feature type="compositionally biased region" description="Low complexity" evidence="1">
    <location>
        <begin position="73"/>
        <end position="84"/>
    </location>
</feature>
<feature type="region of interest" description="Disordered" evidence="1">
    <location>
        <begin position="18"/>
        <end position="55"/>
    </location>
</feature>
<protein>
    <submittedName>
        <fullName evidence="2">Uncharacterized protein</fullName>
    </submittedName>
</protein>
<dbReference type="Proteomes" id="UP001381693">
    <property type="component" value="Unassembled WGS sequence"/>
</dbReference>
<feature type="compositionally biased region" description="Polar residues" evidence="1">
    <location>
        <begin position="129"/>
        <end position="147"/>
    </location>
</feature>
<sequence>FAKLLNRSFRQSMRRLRDTIRNTNETSTRDYEEAQEDRCAPSGESTSRRETPYIPPPDYVTVIGTCTSHSVTDSNDSSNSSSPMSDPPPLYATLDPLRRQRSSAAMADGTTSASNVKSDIGAEFPRPTTPTLQRNSSARGSSLQRSIASGIRHSARRIAVTLGVRNGQEDDSTLVTSEELPVQDADTSRDTEEYYPHAYTNIEMISQSEA</sequence>